<sequence length="95" mass="11370">YARMIGIDPEKEPDLLWLAREDIVALLPPYWKPCQDSMGAIYYYNFATGQSSLDYPCDNRFKQFVIREREKLQAHCLLKKKENKKKKEKEKKDKK</sequence>
<proteinExistence type="predicted"/>
<accession>A0A7K9E0M5</accession>
<dbReference type="Pfam" id="PF00397">
    <property type="entry name" value="WW"/>
    <property type="match status" value="1"/>
</dbReference>
<comment type="caution">
    <text evidence="2">The sequence shown here is derived from an EMBL/GenBank/DDBJ whole genome shotgun (WGS) entry which is preliminary data.</text>
</comment>
<evidence type="ECO:0000313" key="2">
    <source>
        <dbReference type="EMBL" id="NXG70376.1"/>
    </source>
</evidence>
<name>A0A7K9E0M5_BARMA</name>
<feature type="non-terminal residue" evidence="2">
    <location>
        <position position="1"/>
    </location>
</feature>
<dbReference type="OrthoDB" id="6344460at2759"/>
<evidence type="ECO:0000259" key="1">
    <source>
        <dbReference type="PROSITE" id="PS50020"/>
    </source>
</evidence>
<dbReference type="Gene3D" id="3.30.1470.10">
    <property type="entry name" value="Photosystem I PsaD, reaction center subunit II"/>
    <property type="match status" value="1"/>
</dbReference>
<dbReference type="Proteomes" id="UP000578343">
    <property type="component" value="Unassembled WGS sequence"/>
</dbReference>
<dbReference type="PROSITE" id="PS50020">
    <property type="entry name" value="WW_DOMAIN_2"/>
    <property type="match status" value="1"/>
</dbReference>
<dbReference type="InterPro" id="IPR053233">
    <property type="entry name" value="ABRA-related"/>
</dbReference>
<organism evidence="2 3">
    <name type="scientific">Baryphthengus martii</name>
    <name type="common">Rufous motmot</name>
    <dbReference type="NCBI Taxonomy" id="176943"/>
    <lineage>
        <taxon>Eukaryota</taxon>
        <taxon>Metazoa</taxon>
        <taxon>Chordata</taxon>
        <taxon>Craniata</taxon>
        <taxon>Vertebrata</taxon>
        <taxon>Euteleostomi</taxon>
        <taxon>Archelosauria</taxon>
        <taxon>Archosauria</taxon>
        <taxon>Dinosauria</taxon>
        <taxon>Saurischia</taxon>
        <taxon>Theropoda</taxon>
        <taxon>Coelurosauria</taxon>
        <taxon>Aves</taxon>
        <taxon>Neognathae</taxon>
        <taxon>Neoaves</taxon>
        <taxon>Telluraves</taxon>
        <taxon>Coraciimorphae</taxon>
        <taxon>Coraciiformes</taxon>
        <taxon>Momotidae</taxon>
        <taxon>Baryphthengus</taxon>
    </lineage>
</organism>
<dbReference type="EMBL" id="VWZK01004363">
    <property type="protein sequence ID" value="NXG70376.1"/>
    <property type="molecule type" value="Genomic_DNA"/>
</dbReference>
<dbReference type="SUPFAM" id="SSF51045">
    <property type="entry name" value="WW domain"/>
    <property type="match status" value="1"/>
</dbReference>
<evidence type="ECO:0000313" key="3">
    <source>
        <dbReference type="Proteomes" id="UP000578343"/>
    </source>
</evidence>
<dbReference type="PANTHER" id="PTHR21715">
    <property type="entry name" value="RH04127P"/>
    <property type="match status" value="1"/>
</dbReference>
<keyword evidence="3" id="KW-1185">Reference proteome</keyword>
<dbReference type="InterPro" id="IPR001202">
    <property type="entry name" value="WW_dom"/>
</dbReference>
<dbReference type="InterPro" id="IPR036020">
    <property type="entry name" value="WW_dom_sf"/>
</dbReference>
<gene>
    <name evidence="2" type="primary">Cep164_1</name>
    <name evidence="2" type="ORF">BARMAR_R02593</name>
</gene>
<feature type="domain" description="WW" evidence="1">
    <location>
        <begin position="25"/>
        <end position="58"/>
    </location>
</feature>
<dbReference type="AlphaFoldDB" id="A0A7K9E0M5"/>
<dbReference type="PANTHER" id="PTHR21715:SF0">
    <property type="entry name" value="RH04127P"/>
    <property type="match status" value="1"/>
</dbReference>
<protein>
    <submittedName>
        <fullName evidence="2">CE164 protein</fullName>
    </submittedName>
</protein>
<reference evidence="2 3" key="1">
    <citation type="submission" date="2019-09" db="EMBL/GenBank/DDBJ databases">
        <title>Bird 10,000 Genomes (B10K) Project - Family phase.</title>
        <authorList>
            <person name="Zhang G."/>
        </authorList>
    </citation>
    <scope>NUCLEOTIDE SEQUENCE [LARGE SCALE GENOMIC DNA]</scope>
    <source>
        <strain evidence="2">B10K-DU-001-21</strain>
        <tissue evidence="2">Muscle</tissue>
    </source>
</reference>
<feature type="non-terminal residue" evidence="2">
    <location>
        <position position="95"/>
    </location>
</feature>